<evidence type="ECO:0000313" key="2">
    <source>
        <dbReference type="EnsemblMetazoa" id="ENSAATROPP001419"/>
    </source>
</evidence>
<evidence type="ECO:0000313" key="3">
    <source>
        <dbReference type="Proteomes" id="UP000075880"/>
    </source>
</evidence>
<protein>
    <submittedName>
        <fullName evidence="2">Uncharacterized protein</fullName>
    </submittedName>
</protein>
<accession>A0AAG5CSF6</accession>
<dbReference type="EnsemblMetazoa" id="ENSAATROPT001473">
    <property type="protein sequence ID" value="ENSAATROPP001419"/>
    <property type="gene ID" value="ENSAATROPG001168"/>
</dbReference>
<proteinExistence type="predicted"/>
<evidence type="ECO:0000256" key="1">
    <source>
        <dbReference type="SAM" id="MobiDB-lite"/>
    </source>
</evidence>
<keyword evidence="3" id="KW-1185">Reference proteome</keyword>
<sequence length="163" mass="18695">MRGRMIFPPPGVGREKRIRTTRPREKRHARFGVLSTLGDKQAHNINQRFITLLGARSGVALEAAENQICSSISSCEGKTHDNKGRRKDRERYMETGRMCGRQGNRQNSPYDLNSMEIFTYLLPWHVAYTGKVKAISLLTYTGIPKCTKNKHRHTQPHTRSVFQ</sequence>
<feature type="region of interest" description="Disordered" evidence="1">
    <location>
        <begin position="1"/>
        <end position="25"/>
    </location>
</feature>
<reference evidence="2" key="1">
    <citation type="submission" date="2024-04" db="UniProtKB">
        <authorList>
            <consortium name="EnsemblMetazoa"/>
        </authorList>
    </citation>
    <scope>IDENTIFICATION</scope>
    <source>
        <strain evidence="2">EBRO</strain>
    </source>
</reference>
<name>A0AAG5CSF6_ANOAO</name>
<feature type="compositionally biased region" description="Basic residues" evidence="1">
    <location>
        <begin position="16"/>
        <end position="25"/>
    </location>
</feature>
<dbReference type="Proteomes" id="UP000075880">
    <property type="component" value="Unassembled WGS sequence"/>
</dbReference>
<dbReference type="AlphaFoldDB" id="A0AAG5CSF6"/>
<organism evidence="2 3">
    <name type="scientific">Anopheles atroparvus</name>
    <name type="common">European mosquito</name>
    <dbReference type="NCBI Taxonomy" id="41427"/>
    <lineage>
        <taxon>Eukaryota</taxon>
        <taxon>Metazoa</taxon>
        <taxon>Ecdysozoa</taxon>
        <taxon>Arthropoda</taxon>
        <taxon>Hexapoda</taxon>
        <taxon>Insecta</taxon>
        <taxon>Pterygota</taxon>
        <taxon>Neoptera</taxon>
        <taxon>Endopterygota</taxon>
        <taxon>Diptera</taxon>
        <taxon>Nematocera</taxon>
        <taxon>Culicoidea</taxon>
        <taxon>Culicidae</taxon>
        <taxon>Anophelinae</taxon>
        <taxon>Anopheles</taxon>
    </lineage>
</organism>